<name>A0A9N9C1D2_9GLOM</name>
<keyword evidence="2" id="KW-1185">Reference proteome</keyword>
<comment type="caution">
    <text evidence="1">The sequence shown here is derived from an EMBL/GenBank/DDBJ whole genome shotgun (WGS) entry which is preliminary data.</text>
</comment>
<evidence type="ECO:0000313" key="1">
    <source>
        <dbReference type="EMBL" id="CAG8585300.1"/>
    </source>
</evidence>
<dbReference type="EMBL" id="CAJVPQ010002144">
    <property type="protein sequence ID" value="CAG8585300.1"/>
    <property type="molecule type" value="Genomic_DNA"/>
</dbReference>
<sequence>MAVPFPSTYHYSTCHKRTKTASKAGHYPRHKWVCHNKRAFSFVHNRSMVMTWNERCPICEKLFKCDECGRNEHIHDVDEYDGEYNDE</sequence>
<protein>
    <submittedName>
        <fullName evidence="1">5929_t:CDS:1</fullName>
    </submittedName>
</protein>
<organism evidence="1 2">
    <name type="scientific">Funneliformis caledonium</name>
    <dbReference type="NCBI Taxonomy" id="1117310"/>
    <lineage>
        <taxon>Eukaryota</taxon>
        <taxon>Fungi</taxon>
        <taxon>Fungi incertae sedis</taxon>
        <taxon>Mucoromycota</taxon>
        <taxon>Glomeromycotina</taxon>
        <taxon>Glomeromycetes</taxon>
        <taxon>Glomerales</taxon>
        <taxon>Glomeraceae</taxon>
        <taxon>Funneliformis</taxon>
    </lineage>
</organism>
<dbReference type="Proteomes" id="UP000789570">
    <property type="component" value="Unassembled WGS sequence"/>
</dbReference>
<evidence type="ECO:0000313" key="2">
    <source>
        <dbReference type="Proteomes" id="UP000789570"/>
    </source>
</evidence>
<dbReference type="AlphaFoldDB" id="A0A9N9C1D2"/>
<reference evidence="1" key="1">
    <citation type="submission" date="2021-06" db="EMBL/GenBank/DDBJ databases">
        <authorList>
            <person name="Kallberg Y."/>
            <person name="Tangrot J."/>
            <person name="Rosling A."/>
        </authorList>
    </citation>
    <scope>NUCLEOTIDE SEQUENCE</scope>
    <source>
        <strain evidence="1">UK204</strain>
    </source>
</reference>
<accession>A0A9N9C1D2</accession>
<gene>
    <name evidence="1" type="ORF">FCALED_LOCUS7808</name>
</gene>
<proteinExistence type="predicted"/>